<dbReference type="PROSITE" id="PS50001">
    <property type="entry name" value="SH2"/>
    <property type="match status" value="1"/>
</dbReference>
<evidence type="ECO:0000256" key="5">
    <source>
        <dbReference type="PROSITE-ProRule" id="PRU00191"/>
    </source>
</evidence>
<evidence type="ECO:0000259" key="6">
    <source>
        <dbReference type="PROSITE" id="PS50001"/>
    </source>
</evidence>
<dbReference type="STRING" id="8030.ENSSSAP00000019409"/>
<feature type="domain" description="SH2" evidence="6">
    <location>
        <begin position="31"/>
        <end position="127"/>
    </location>
</feature>
<dbReference type="Gene3D" id="3.30.505.10">
    <property type="entry name" value="SH2 domain"/>
    <property type="match status" value="1"/>
</dbReference>
<dbReference type="GO" id="GO:0050776">
    <property type="term" value="P:regulation of immune response"/>
    <property type="evidence" value="ECO:0007669"/>
    <property type="project" value="TreeGrafter"/>
</dbReference>
<dbReference type="Proteomes" id="UP001652741">
    <property type="component" value="Chromosome ssa13"/>
</dbReference>
<dbReference type="GO" id="GO:0045087">
    <property type="term" value="P:innate immune response"/>
    <property type="evidence" value="ECO:0007669"/>
    <property type="project" value="UniProtKB-KW"/>
</dbReference>
<dbReference type="InterPro" id="IPR000980">
    <property type="entry name" value="SH2"/>
</dbReference>
<evidence type="ECO:0000313" key="7">
    <source>
        <dbReference type="Proteomes" id="UP001652741"/>
    </source>
</evidence>
<dbReference type="PANTHER" id="PTHR46051">
    <property type="entry name" value="SH2 DOMAIN-CONTAINING PROTEIN"/>
    <property type="match status" value="1"/>
</dbReference>
<evidence type="ECO:0000256" key="1">
    <source>
        <dbReference type="ARBA" id="ARBA00022588"/>
    </source>
</evidence>
<reference evidence="8" key="1">
    <citation type="submission" date="2025-08" db="UniProtKB">
        <authorList>
            <consortium name="RefSeq"/>
        </authorList>
    </citation>
    <scope>IDENTIFICATION</scope>
</reference>
<dbReference type="SMART" id="SM00252">
    <property type="entry name" value="SH2"/>
    <property type="match status" value="1"/>
</dbReference>
<keyword evidence="7" id="KW-1185">Reference proteome</keyword>
<dbReference type="InterPro" id="IPR036860">
    <property type="entry name" value="SH2_dom_sf"/>
</dbReference>
<evidence type="ECO:0000256" key="4">
    <source>
        <dbReference type="ARBA" id="ARBA00023130"/>
    </source>
</evidence>
<dbReference type="SUPFAM" id="SSF55550">
    <property type="entry name" value="SH2 domain"/>
    <property type="match status" value="1"/>
</dbReference>
<dbReference type="AlphaFoldDB" id="A0A1S3LQ81"/>
<sequence>MLPHHKYYHTEYVSVLLKEMSSFSIIEHVSVYHGAISKATTERILGAVGRDGSYLLRDSESMPNTYCLCVLCKGVVYTYRVFQINEGSWTVETNPGVQTRLFRKIRNLIAAFGNPNQGLEMPLLYPVENQHTDLQ</sequence>
<name>A0A1S3LQ81_SALSA</name>
<organism evidence="7 8">
    <name type="scientific">Salmo salar</name>
    <name type="common">Atlantic salmon</name>
    <dbReference type="NCBI Taxonomy" id="8030"/>
    <lineage>
        <taxon>Eukaryota</taxon>
        <taxon>Metazoa</taxon>
        <taxon>Chordata</taxon>
        <taxon>Craniata</taxon>
        <taxon>Vertebrata</taxon>
        <taxon>Euteleostomi</taxon>
        <taxon>Actinopterygii</taxon>
        <taxon>Neopterygii</taxon>
        <taxon>Teleostei</taxon>
        <taxon>Protacanthopterygii</taxon>
        <taxon>Salmoniformes</taxon>
        <taxon>Salmonidae</taxon>
        <taxon>Salmoninae</taxon>
        <taxon>Salmo</taxon>
    </lineage>
</organism>
<keyword evidence="1" id="KW-0399">Innate immunity</keyword>
<dbReference type="PaxDb" id="8030-ENSSSAP00000019409"/>
<dbReference type="GeneID" id="106567801"/>
<accession>A0A1S3LQ81</accession>
<keyword evidence="4" id="KW-1064">Adaptive immunity</keyword>
<dbReference type="GO" id="GO:0009966">
    <property type="term" value="P:regulation of signal transduction"/>
    <property type="evidence" value="ECO:0007669"/>
    <property type="project" value="TreeGrafter"/>
</dbReference>
<protein>
    <submittedName>
        <fullName evidence="8">SH2 domain-containing protein 1A isoform X2</fullName>
    </submittedName>
</protein>
<keyword evidence="3 5" id="KW-0727">SH2 domain</keyword>
<proteinExistence type="predicted"/>
<dbReference type="RefSeq" id="XP_013993026.2">
    <property type="nucleotide sequence ID" value="XM_014137551.2"/>
</dbReference>
<evidence type="ECO:0000313" key="8">
    <source>
        <dbReference type="RefSeq" id="XP_013993026.2"/>
    </source>
</evidence>
<dbReference type="PANTHER" id="PTHR46051:SF1">
    <property type="entry name" value="INOSITOL POLYPHOSPHATE-RELATED PHOSPHATASE DOMAIN-CONTAINING PROTEIN"/>
    <property type="match status" value="1"/>
</dbReference>
<dbReference type="Bgee" id="ENSSSAG00000009464">
    <property type="expression patterns" value="Expressed in spleen and 12 other cell types or tissues"/>
</dbReference>
<keyword evidence="2" id="KW-0391">Immunity</keyword>
<evidence type="ECO:0000256" key="2">
    <source>
        <dbReference type="ARBA" id="ARBA00022859"/>
    </source>
</evidence>
<dbReference type="Pfam" id="PF00017">
    <property type="entry name" value="SH2"/>
    <property type="match status" value="1"/>
</dbReference>
<gene>
    <name evidence="8" type="primary">LOC106567801</name>
</gene>
<dbReference type="GO" id="GO:0002250">
    <property type="term" value="P:adaptive immune response"/>
    <property type="evidence" value="ECO:0007669"/>
    <property type="project" value="UniProtKB-KW"/>
</dbReference>
<dbReference type="KEGG" id="sasa:106567801"/>
<evidence type="ECO:0000256" key="3">
    <source>
        <dbReference type="ARBA" id="ARBA00022999"/>
    </source>
</evidence>